<evidence type="ECO:0000313" key="2">
    <source>
        <dbReference type="Proteomes" id="UP001431209"/>
    </source>
</evidence>
<dbReference type="InterPro" id="IPR016024">
    <property type="entry name" value="ARM-type_fold"/>
</dbReference>
<gene>
    <name evidence="1" type="ORF">AKO1_010811</name>
</gene>
<proteinExistence type="predicted"/>
<comment type="caution">
    <text evidence="1">The sequence shown here is derived from an EMBL/GenBank/DDBJ whole genome shotgun (WGS) entry which is preliminary data.</text>
</comment>
<name>A0AAW2YMJ9_9EUKA</name>
<dbReference type="AlphaFoldDB" id="A0AAW2YMJ9"/>
<accession>A0AAW2YMJ9</accession>
<organism evidence="1 2">
    <name type="scientific">Acrasis kona</name>
    <dbReference type="NCBI Taxonomy" id="1008807"/>
    <lineage>
        <taxon>Eukaryota</taxon>
        <taxon>Discoba</taxon>
        <taxon>Heterolobosea</taxon>
        <taxon>Tetramitia</taxon>
        <taxon>Eutetramitia</taxon>
        <taxon>Acrasidae</taxon>
        <taxon>Acrasis</taxon>
    </lineage>
</organism>
<keyword evidence="2" id="KW-1185">Reference proteome</keyword>
<protein>
    <submittedName>
        <fullName evidence="1">Uncharacterized protein</fullName>
    </submittedName>
</protein>
<dbReference type="EMBL" id="JAOPGA020000309">
    <property type="protein sequence ID" value="KAL0478080.1"/>
    <property type="molecule type" value="Genomic_DNA"/>
</dbReference>
<reference evidence="1 2" key="1">
    <citation type="submission" date="2024-03" db="EMBL/GenBank/DDBJ databases">
        <title>The Acrasis kona genome and developmental transcriptomes reveal deep origins of eukaryotic multicellular pathways.</title>
        <authorList>
            <person name="Sheikh S."/>
            <person name="Fu C.-J."/>
            <person name="Brown M.W."/>
            <person name="Baldauf S.L."/>
        </authorList>
    </citation>
    <scope>NUCLEOTIDE SEQUENCE [LARGE SCALE GENOMIC DNA]</scope>
    <source>
        <strain evidence="1 2">ATCC MYA-3509</strain>
    </source>
</reference>
<dbReference type="Proteomes" id="UP001431209">
    <property type="component" value="Unassembled WGS sequence"/>
</dbReference>
<evidence type="ECO:0000313" key="1">
    <source>
        <dbReference type="EMBL" id="KAL0478080.1"/>
    </source>
</evidence>
<dbReference type="SUPFAM" id="SSF48371">
    <property type="entry name" value="ARM repeat"/>
    <property type="match status" value="1"/>
</dbReference>
<sequence>MTNIELNWPPGLSLNDLCKHISKIRIDDNERKSPGTVGAIMYALRYITEEVVNTSDELEALTARLVEALLSRLDPSSDEDCEDIFNLIFTQDTESKVNTLIKLVQIKTDRVPQIVRSQCLTLWKSLYSFIDDELDVVLAKLIGQVINQDCTQEQLNSGWVYIESVICVAMMVGCSEGMGIAEQVKSTLINWLSMTNNNVLISTILISMSYSINVTRPLNSQDTFERILDYVTHPDRLVCITALEAIVPITDQVQTLEEMDKETHGVQLYLTSEKIIATLKKCEPLFDEEHSNANTDVAFKYLCYYDQFQLWPTHLAKRCLNCLPQVFAIKWLERAINVTQQKHIHDELMALLTCMFQKRTKLKSTYTFAIFTCLNEAIRICPEKMTNCLELFVDYAFGRIERFLMDAREHDIEDHFRESSILQFINFACSAVTKFESERVVQWLLPRKEKIKGLAHNCLSPNVPDAARDFIYHFYGSLLEKELVNVLYDDPEEFIKIMMTEIVPMSVNHILKCRHHSDCGSLQDEAAFTDCQEYFLVNDGLCVLIFFLKGVIMPHADKYLSVFSQFYIGSLLPHTLEMFRRQDVDPLSLCNFAHLISVLFFVFGDVVANQMHPFVYLGMLDVLYAYKILCEKDNVEIIQAMCYMIESNLINDVDINFSTISRIMDNRAEELVILYPDQKCLLKRAILSSMVKRENVRADEVDYDDWF</sequence>